<name>A0ABD1NMU3_9FABA</name>
<dbReference type="AlphaFoldDB" id="A0ABD1NMU3"/>
<dbReference type="PROSITE" id="PS51360">
    <property type="entry name" value="PLUS3"/>
    <property type="match status" value="1"/>
</dbReference>
<dbReference type="SUPFAM" id="SSF159042">
    <property type="entry name" value="Plus3-like"/>
    <property type="match status" value="1"/>
</dbReference>
<sequence length="930" mass="103137">MSAENKKIKPKTDIELFVNNANQCVWKKLNNDLGAGANAASRVDMTLAATDPLSEIVWSPDKVVCAKSDIAEADAHTTHDSDVKAECKAYEENDMGYVGNKEKVNTAETATNLPNDLNENLMNNWEKITGDQANIGTDKISGIEGNKFSATSDENKPSMDQNPSRRRDADEGKNIGLGKKAIVNEDDLHTAIEPIIEYNGSGAPGTNLTFSSRSPVEKMDYSAENDLRTFNCEAACAGTSRVNVNETENNAMLQPCEKILSALHSPCHSRIHLAINKGKEISLSDGDANVMFSREENDSHSSVESCNSAGFFPVGKKRHNFQQQLIIGSKRIKKQIEETSGSKSYVKQDSSFMNWISNMVKGLSQSSQNDSNTLALALGNLDHHNLRPNEKLITCNMDQDSELQNTGFKSIFQSIYCPSLKNIGTRMSHQEGASSDDLEPGNMEKGIDATPITCCAENNLQSSQFEAYDASPSSQPRINPPKKFNYQESSKINLVENTNYSILGHIKDKEEVASHSSSTKQNTDNNDNVESNVLSDRKEEENIYHKRDNLGSLWITRFSPKFTSPLREPAHDTEASTDLKEDKGNNGNTSMYKFKAPSSSLGFRNFEPMASMFARRFGAIKHTIPIKTADNATHVNIMCLFCGTRGHQLSDCSAIAENKLEDLQKNIDSYGGLEENPCLCIKCFQPNHWAISCPTSISTRKQELKTNALVNDCGNEKGARLLTNEHDRVLSGGAINDETDSPAGQNINLKRKSNEIIAFKAESNAPFKKYCGSSSEENKSRENLKTSPCKLTEKKISHVPKEIFEAVKKLRLSRTDILKWINTHGSISQLDGFFLRLRLGKWKEGFGGTGYHVACINESHKQCSEQNTRKSISVKVGSVECMVESQYISNHDFLEEEIMEWWSTTSEAGAEIPSEEDLIEKFKKKNLLGL</sequence>
<feature type="region of interest" description="Disordered" evidence="1">
    <location>
        <begin position="511"/>
        <end position="540"/>
    </location>
</feature>
<evidence type="ECO:0000256" key="1">
    <source>
        <dbReference type="SAM" id="MobiDB-lite"/>
    </source>
</evidence>
<dbReference type="Gene3D" id="4.10.60.10">
    <property type="entry name" value="Zinc finger, CCHC-type"/>
    <property type="match status" value="1"/>
</dbReference>
<proteinExistence type="predicted"/>
<dbReference type="InterPro" id="IPR001878">
    <property type="entry name" value="Znf_CCHC"/>
</dbReference>
<feature type="region of interest" description="Disordered" evidence="1">
    <location>
        <begin position="565"/>
        <end position="591"/>
    </location>
</feature>
<keyword evidence="4" id="KW-1185">Reference proteome</keyword>
<feature type="compositionally biased region" description="Basic and acidic residues" evidence="1">
    <location>
        <begin position="568"/>
        <end position="584"/>
    </location>
</feature>
<dbReference type="Proteomes" id="UP001603857">
    <property type="component" value="Unassembled WGS sequence"/>
</dbReference>
<dbReference type="PANTHER" id="PTHR38940:SF4">
    <property type="entry name" value="OS01G0775100 PROTEIN"/>
    <property type="match status" value="1"/>
</dbReference>
<gene>
    <name evidence="3" type="ORF">Fmac_003452</name>
</gene>
<reference evidence="3 4" key="1">
    <citation type="submission" date="2024-08" db="EMBL/GenBank/DDBJ databases">
        <title>Insights into the chromosomal genome structure of Flemingia macrophylla.</title>
        <authorList>
            <person name="Ding Y."/>
            <person name="Zhao Y."/>
            <person name="Bi W."/>
            <person name="Wu M."/>
            <person name="Zhao G."/>
            <person name="Gong Y."/>
            <person name="Li W."/>
            <person name="Zhang P."/>
        </authorList>
    </citation>
    <scope>NUCLEOTIDE SEQUENCE [LARGE SCALE GENOMIC DNA]</scope>
    <source>
        <strain evidence="3">DYQJB</strain>
        <tissue evidence="3">Leaf</tissue>
    </source>
</reference>
<organism evidence="3 4">
    <name type="scientific">Flemingia macrophylla</name>
    <dbReference type="NCBI Taxonomy" id="520843"/>
    <lineage>
        <taxon>Eukaryota</taxon>
        <taxon>Viridiplantae</taxon>
        <taxon>Streptophyta</taxon>
        <taxon>Embryophyta</taxon>
        <taxon>Tracheophyta</taxon>
        <taxon>Spermatophyta</taxon>
        <taxon>Magnoliopsida</taxon>
        <taxon>eudicotyledons</taxon>
        <taxon>Gunneridae</taxon>
        <taxon>Pentapetalae</taxon>
        <taxon>rosids</taxon>
        <taxon>fabids</taxon>
        <taxon>Fabales</taxon>
        <taxon>Fabaceae</taxon>
        <taxon>Papilionoideae</taxon>
        <taxon>50 kb inversion clade</taxon>
        <taxon>NPAAA clade</taxon>
        <taxon>indigoferoid/millettioid clade</taxon>
        <taxon>Phaseoleae</taxon>
        <taxon>Flemingia</taxon>
    </lineage>
</organism>
<feature type="compositionally biased region" description="Basic and acidic residues" evidence="1">
    <location>
        <begin position="153"/>
        <end position="173"/>
    </location>
</feature>
<evidence type="ECO:0000313" key="3">
    <source>
        <dbReference type="EMBL" id="KAL2349452.1"/>
    </source>
</evidence>
<dbReference type="EMBL" id="JBGMDY010000001">
    <property type="protein sequence ID" value="KAL2349452.1"/>
    <property type="molecule type" value="Genomic_DNA"/>
</dbReference>
<accession>A0ABD1NMU3</accession>
<dbReference type="InterPro" id="IPR004343">
    <property type="entry name" value="Plus-3_dom"/>
</dbReference>
<protein>
    <recommendedName>
        <fullName evidence="2">Plus3 domain-containing protein</fullName>
    </recommendedName>
</protein>
<evidence type="ECO:0000313" key="4">
    <source>
        <dbReference type="Proteomes" id="UP001603857"/>
    </source>
</evidence>
<feature type="region of interest" description="Disordered" evidence="1">
    <location>
        <begin position="133"/>
        <end position="174"/>
    </location>
</feature>
<dbReference type="Gene3D" id="3.90.70.200">
    <property type="entry name" value="Plus-3 domain"/>
    <property type="match status" value="1"/>
</dbReference>
<evidence type="ECO:0000259" key="2">
    <source>
        <dbReference type="PROSITE" id="PS51360"/>
    </source>
</evidence>
<feature type="compositionally biased region" description="Polar residues" evidence="1">
    <location>
        <begin position="514"/>
        <end position="534"/>
    </location>
</feature>
<feature type="domain" description="Plus3" evidence="2">
    <location>
        <begin position="801"/>
        <end position="930"/>
    </location>
</feature>
<dbReference type="SMART" id="SM00719">
    <property type="entry name" value="Plus3"/>
    <property type="match status" value="1"/>
</dbReference>
<comment type="caution">
    <text evidence="3">The sequence shown here is derived from an EMBL/GenBank/DDBJ whole genome shotgun (WGS) entry which is preliminary data.</text>
</comment>
<dbReference type="PANTHER" id="PTHR38940">
    <property type="entry name" value="PLUS3 DOMAIN-CONTAINING PROTEIN"/>
    <property type="match status" value="1"/>
</dbReference>
<dbReference type="InterPro" id="IPR036128">
    <property type="entry name" value="Plus3-like_sf"/>
</dbReference>
<dbReference type="SMART" id="SM00343">
    <property type="entry name" value="ZnF_C2HC"/>
    <property type="match status" value="2"/>
</dbReference>
<dbReference type="Pfam" id="PF03126">
    <property type="entry name" value="Plus-3"/>
    <property type="match status" value="1"/>
</dbReference>